<gene>
    <name evidence="2" type="ORF">SDRG_17032</name>
</gene>
<keyword evidence="1" id="KW-0812">Transmembrane</keyword>
<dbReference type="VEuPathDB" id="FungiDB:SDRG_17032"/>
<dbReference type="OMA" id="QSCDTDF"/>
<dbReference type="GO" id="GO:0044179">
    <property type="term" value="P:hemolysis in another organism"/>
    <property type="evidence" value="ECO:0007669"/>
    <property type="project" value="InterPro"/>
</dbReference>
<dbReference type="Gene3D" id="1.20.1170.10">
    <property type="match status" value="1"/>
</dbReference>
<protein>
    <submittedName>
        <fullName evidence="2">Uncharacterized protein</fullName>
    </submittedName>
</protein>
<dbReference type="EMBL" id="JH767312">
    <property type="protein sequence ID" value="EQC25087.1"/>
    <property type="molecule type" value="Genomic_DNA"/>
</dbReference>
<sequence>MSLATPSTAVGLTFRLQTLTAAIAPGYQGGCIVDWLQSCDTDFSGAAMPLVAEILTKLLDGHDCYKDATQSVLGWCMLVAEVFPLFLASTTSETRTICLQNLNDGDDLLRAALNNLEDCATHFNGAIGKLTELEKQLGADFRRDSAFHKKLVDKAVDKWYTASHTAGASIGALLCIPLGLFGLVLAIPAALLAGEASEAVIRASWREEVSQQLKTVSTKFETLTAHVTSTKTAIDEALQTQRREAESITLLNAGRSVNATFVGLANMPLRSIRPEAEILVDMCNAYVEAHQEPTTTSDDK</sequence>
<evidence type="ECO:0000256" key="1">
    <source>
        <dbReference type="SAM" id="Phobius"/>
    </source>
</evidence>
<dbReference type="GeneID" id="19957759"/>
<dbReference type="Proteomes" id="UP000030762">
    <property type="component" value="Unassembled WGS sequence"/>
</dbReference>
<dbReference type="SUPFAM" id="SSF58100">
    <property type="entry name" value="Bacterial hemolysins"/>
    <property type="match status" value="1"/>
</dbReference>
<organism evidence="2 3">
    <name type="scientific">Saprolegnia diclina (strain VS20)</name>
    <dbReference type="NCBI Taxonomy" id="1156394"/>
    <lineage>
        <taxon>Eukaryota</taxon>
        <taxon>Sar</taxon>
        <taxon>Stramenopiles</taxon>
        <taxon>Oomycota</taxon>
        <taxon>Saprolegniomycetes</taxon>
        <taxon>Saprolegniales</taxon>
        <taxon>Saprolegniaceae</taxon>
        <taxon>Saprolegnia</taxon>
    </lineage>
</organism>
<accession>T0R6E8</accession>
<dbReference type="CDD" id="cd22651">
    <property type="entry name" value="HlyE-like"/>
    <property type="match status" value="1"/>
</dbReference>
<name>T0R6E8_SAPDV</name>
<dbReference type="InterPro" id="IPR027018">
    <property type="entry name" value="Hemolysin_E"/>
</dbReference>
<dbReference type="RefSeq" id="XP_008621487.1">
    <property type="nucleotide sequence ID" value="XM_008623265.1"/>
</dbReference>
<dbReference type="InParanoid" id="T0R6E8"/>
<proteinExistence type="predicted"/>
<evidence type="ECO:0000313" key="2">
    <source>
        <dbReference type="EMBL" id="EQC25087.1"/>
    </source>
</evidence>
<dbReference type="OrthoDB" id="78854at2759"/>
<keyword evidence="1" id="KW-0472">Membrane</keyword>
<keyword evidence="1" id="KW-1133">Transmembrane helix</keyword>
<dbReference type="AlphaFoldDB" id="T0R6E8"/>
<reference evidence="2 3" key="1">
    <citation type="submission" date="2012-04" db="EMBL/GenBank/DDBJ databases">
        <title>The Genome Sequence of Saprolegnia declina VS20.</title>
        <authorList>
            <consortium name="The Broad Institute Genome Sequencing Platform"/>
            <person name="Russ C."/>
            <person name="Nusbaum C."/>
            <person name="Tyler B."/>
            <person name="van West P."/>
            <person name="Dieguez-Uribeondo J."/>
            <person name="de Bruijn I."/>
            <person name="Tripathy S."/>
            <person name="Jiang R."/>
            <person name="Young S.K."/>
            <person name="Zeng Q."/>
            <person name="Gargeya S."/>
            <person name="Fitzgerald M."/>
            <person name="Haas B."/>
            <person name="Abouelleil A."/>
            <person name="Alvarado L."/>
            <person name="Arachchi H.M."/>
            <person name="Berlin A."/>
            <person name="Chapman S.B."/>
            <person name="Goldberg J."/>
            <person name="Griggs A."/>
            <person name="Gujja S."/>
            <person name="Hansen M."/>
            <person name="Howarth C."/>
            <person name="Imamovic A."/>
            <person name="Larimer J."/>
            <person name="McCowen C."/>
            <person name="Montmayeur A."/>
            <person name="Murphy C."/>
            <person name="Neiman D."/>
            <person name="Pearson M."/>
            <person name="Priest M."/>
            <person name="Roberts A."/>
            <person name="Saif S."/>
            <person name="Shea T."/>
            <person name="Sisk P."/>
            <person name="Sykes S."/>
            <person name="Wortman J."/>
            <person name="Nusbaum C."/>
            <person name="Birren B."/>
        </authorList>
    </citation>
    <scope>NUCLEOTIDE SEQUENCE [LARGE SCALE GENOMIC DNA]</scope>
    <source>
        <strain evidence="2 3">VS20</strain>
    </source>
</reference>
<evidence type="ECO:0000313" key="3">
    <source>
        <dbReference type="Proteomes" id="UP000030762"/>
    </source>
</evidence>
<dbReference type="Pfam" id="PF06109">
    <property type="entry name" value="HlyE"/>
    <property type="match status" value="1"/>
</dbReference>
<feature type="transmembrane region" description="Helical" evidence="1">
    <location>
        <begin position="170"/>
        <end position="193"/>
    </location>
</feature>
<keyword evidence="3" id="KW-1185">Reference proteome</keyword>